<keyword evidence="2" id="KW-1185">Reference proteome</keyword>
<comment type="caution">
    <text evidence="1">The sequence shown here is derived from an EMBL/GenBank/DDBJ whole genome shotgun (WGS) entry which is preliminary data.</text>
</comment>
<dbReference type="OrthoDB" id="2376332at2"/>
<name>A0A4R3MR33_9BACI</name>
<dbReference type="EMBL" id="SMAN01000022">
    <property type="protein sequence ID" value="TCT18289.1"/>
    <property type="molecule type" value="Genomic_DNA"/>
</dbReference>
<dbReference type="AlphaFoldDB" id="A0A4R3MR33"/>
<dbReference type="Proteomes" id="UP000294650">
    <property type="component" value="Unassembled WGS sequence"/>
</dbReference>
<organism evidence="1 2">
    <name type="scientific">Melghiribacillus thermohalophilus</name>
    <dbReference type="NCBI Taxonomy" id="1324956"/>
    <lineage>
        <taxon>Bacteria</taxon>
        <taxon>Bacillati</taxon>
        <taxon>Bacillota</taxon>
        <taxon>Bacilli</taxon>
        <taxon>Bacillales</taxon>
        <taxon>Bacillaceae</taxon>
        <taxon>Melghiribacillus</taxon>
    </lineage>
</organism>
<evidence type="ECO:0000313" key="1">
    <source>
        <dbReference type="EMBL" id="TCT18289.1"/>
    </source>
</evidence>
<evidence type="ECO:0000313" key="2">
    <source>
        <dbReference type="Proteomes" id="UP000294650"/>
    </source>
</evidence>
<reference evidence="1 2" key="1">
    <citation type="submission" date="2019-03" db="EMBL/GenBank/DDBJ databases">
        <title>Genomic Encyclopedia of Type Strains, Phase IV (KMG-IV): sequencing the most valuable type-strain genomes for metagenomic binning, comparative biology and taxonomic classification.</title>
        <authorList>
            <person name="Goeker M."/>
        </authorList>
    </citation>
    <scope>NUCLEOTIDE SEQUENCE [LARGE SCALE GENOMIC DNA]</scope>
    <source>
        <strain evidence="1 2">DSM 25894</strain>
    </source>
</reference>
<protein>
    <recommendedName>
        <fullName evidence="3">Antibiotic biosynthesis monooxygenase</fullName>
    </recommendedName>
</protein>
<evidence type="ECO:0008006" key="3">
    <source>
        <dbReference type="Google" id="ProtNLM"/>
    </source>
</evidence>
<gene>
    <name evidence="1" type="ORF">EDD68_12252</name>
</gene>
<proteinExistence type="predicted"/>
<dbReference type="RefSeq" id="WP_132372721.1">
    <property type="nucleotide sequence ID" value="NZ_SMAN01000022.1"/>
</dbReference>
<sequence>MFVKMYQYYIHPEKTEQFWAVQKKAHSLYTKYVQYRVHFLHDEKNPSRWLEIQYYPNQESYEKGQRLVNEDQEIKELWKAFQSVLDPRYQIIQEEQFSSVELDGNGEMEMG</sequence>
<accession>A0A4R3MR33</accession>